<dbReference type="EC" id="6.3.5.11" evidence="8"/>
<evidence type="ECO:0000256" key="6">
    <source>
        <dbReference type="ARBA" id="ARBA00022842"/>
    </source>
</evidence>
<dbReference type="EMBL" id="FRFE01000017">
    <property type="protein sequence ID" value="SHO50118.1"/>
    <property type="molecule type" value="Genomic_DNA"/>
</dbReference>
<dbReference type="GO" id="GO:0042242">
    <property type="term" value="F:cobyrinic acid a,c-diamide synthase activity"/>
    <property type="evidence" value="ECO:0007669"/>
    <property type="project" value="UniProtKB-UniRule"/>
</dbReference>
<dbReference type="SUPFAM" id="SSF52317">
    <property type="entry name" value="Class I glutamine amidotransferase-like"/>
    <property type="match status" value="1"/>
</dbReference>
<dbReference type="SUPFAM" id="SSF52540">
    <property type="entry name" value="P-loop containing nucleoside triphosphate hydrolases"/>
    <property type="match status" value="1"/>
</dbReference>
<dbReference type="RefSeq" id="WP_073614735.1">
    <property type="nucleotide sequence ID" value="NZ_FRFE01000017.1"/>
</dbReference>
<dbReference type="PANTHER" id="PTHR43873">
    <property type="entry name" value="COBYRINATE A,C-DIAMIDE SYNTHASE"/>
    <property type="match status" value="1"/>
</dbReference>
<evidence type="ECO:0000256" key="4">
    <source>
        <dbReference type="ARBA" id="ARBA00022741"/>
    </source>
</evidence>
<dbReference type="Gene3D" id="3.40.50.880">
    <property type="match status" value="1"/>
</dbReference>
<dbReference type="InterPro" id="IPR027417">
    <property type="entry name" value="P-loop_NTPase"/>
</dbReference>
<keyword evidence="3 8" id="KW-0436">Ligase</keyword>
<comment type="catalytic activity">
    <reaction evidence="8">
        <text>cob(II)yrinate + 2 L-glutamine + 2 ATP + 2 H2O = cob(II)yrinate a,c diamide + 2 L-glutamate + 2 ADP + 2 phosphate + 2 H(+)</text>
        <dbReference type="Rhea" id="RHEA:26289"/>
        <dbReference type="ChEBI" id="CHEBI:15377"/>
        <dbReference type="ChEBI" id="CHEBI:15378"/>
        <dbReference type="ChEBI" id="CHEBI:29985"/>
        <dbReference type="ChEBI" id="CHEBI:30616"/>
        <dbReference type="ChEBI" id="CHEBI:43474"/>
        <dbReference type="ChEBI" id="CHEBI:58359"/>
        <dbReference type="ChEBI" id="CHEBI:58537"/>
        <dbReference type="ChEBI" id="CHEBI:58894"/>
        <dbReference type="ChEBI" id="CHEBI:456216"/>
        <dbReference type="EC" id="6.3.5.11"/>
    </reaction>
</comment>
<dbReference type="Proteomes" id="UP000184603">
    <property type="component" value="Unassembled WGS sequence"/>
</dbReference>
<name>A0A1M7YC81_9BACT</name>
<evidence type="ECO:0000259" key="9">
    <source>
        <dbReference type="Pfam" id="PF01656"/>
    </source>
</evidence>
<comment type="miscellaneous">
    <text evidence="8">The a and c carboxylates of cobyrinate are activated for nucleophilic attack via formation of a phosphorylated intermediate by ATP. CbiA catalyzes first the amidation of the c-carboxylate, and then that of the a-carboxylate.</text>
</comment>
<dbReference type="Pfam" id="PF01656">
    <property type="entry name" value="CbiA"/>
    <property type="match status" value="1"/>
</dbReference>
<comment type="pathway">
    <text evidence="8">Cofactor biosynthesis; adenosylcobalamin biosynthesis; cob(II)yrinate a,c-diamide from sirohydrochlorin (anaerobic route): step 10/10.</text>
</comment>
<dbReference type="InterPro" id="IPR011698">
    <property type="entry name" value="GATase_3"/>
</dbReference>
<comment type="similarity">
    <text evidence="8">Belongs to the CobB/CbiA family.</text>
</comment>
<dbReference type="PANTHER" id="PTHR43873:SF1">
    <property type="entry name" value="COBYRINATE A,C-DIAMIDE SYNTHASE"/>
    <property type="match status" value="1"/>
</dbReference>
<evidence type="ECO:0000313" key="12">
    <source>
        <dbReference type="Proteomes" id="UP000184603"/>
    </source>
</evidence>
<comment type="function">
    <text evidence="8">Catalyzes the ATP-dependent amidation of the two carboxylate groups at positions a and c of cobyrinate, using either L-glutamine or ammonia as the nitrogen source.</text>
</comment>
<dbReference type="Gene3D" id="3.40.50.300">
    <property type="entry name" value="P-loop containing nucleotide triphosphate hydrolases"/>
    <property type="match status" value="2"/>
</dbReference>
<feature type="domain" description="CobQ/CobB/MinD/ParA nucleotide binding" evidence="9">
    <location>
        <begin position="9"/>
        <end position="188"/>
    </location>
</feature>
<accession>A0A1M7YC81</accession>
<comment type="domain">
    <text evidence="8">Comprises of two domains. The C-terminal domain contains the binding site for glutamine and catalyzes the hydrolysis of this substrate to glutamate and ammonia. The N-terminal domain is anticipated to bind ATP and cobyrinate and catalyzes the ultimate synthesis of the diamide product. The ammonia produced via the glutaminase domain is probably translocated to the adjacent domain via a molecular tunnel, where it reacts with an activated intermediate.</text>
</comment>
<proteinExistence type="inferred from homology"/>
<dbReference type="OrthoDB" id="9764035at2"/>
<protein>
    <recommendedName>
        <fullName evidence="8">Cobyrinate a,c-diamide synthase</fullName>
        <ecNumber evidence="8">6.3.5.11</ecNumber>
    </recommendedName>
    <alternativeName>
        <fullName evidence="8">Cobyrinic acid a,c-diamide synthetase</fullName>
    </alternativeName>
</protein>
<feature type="domain" description="CobB/CobQ-like glutamine amidotransferase" evidence="10">
    <location>
        <begin position="245"/>
        <end position="432"/>
    </location>
</feature>
<dbReference type="STRING" id="1121416.SAMN02745220_03263"/>
<keyword evidence="2 8" id="KW-0169">Cobalamin biosynthesis</keyword>
<dbReference type="InterPro" id="IPR029062">
    <property type="entry name" value="Class_I_gatase-like"/>
</dbReference>
<evidence type="ECO:0000256" key="2">
    <source>
        <dbReference type="ARBA" id="ARBA00022573"/>
    </source>
</evidence>
<feature type="site" description="Increases nucleophilicity of active site Cys" evidence="8">
    <location>
        <position position="426"/>
    </location>
</feature>
<keyword evidence="4 8" id="KW-0547">Nucleotide-binding</keyword>
<evidence type="ECO:0000256" key="7">
    <source>
        <dbReference type="ARBA" id="ARBA00022962"/>
    </source>
</evidence>
<organism evidence="11 12">
    <name type="scientific">Desulfopila aestuarii DSM 18488</name>
    <dbReference type="NCBI Taxonomy" id="1121416"/>
    <lineage>
        <taxon>Bacteria</taxon>
        <taxon>Pseudomonadati</taxon>
        <taxon>Thermodesulfobacteriota</taxon>
        <taxon>Desulfobulbia</taxon>
        <taxon>Desulfobulbales</taxon>
        <taxon>Desulfocapsaceae</taxon>
        <taxon>Desulfopila</taxon>
    </lineage>
</organism>
<keyword evidence="6 8" id="KW-0460">Magnesium</keyword>
<dbReference type="HAMAP" id="MF_00027">
    <property type="entry name" value="CobB_CbiA"/>
    <property type="match status" value="1"/>
</dbReference>
<evidence type="ECO:0000256" key="1">
    <source>
        <dbReference type="ARBA" id="ARBA00001946"/>
    </source>
</evidence>
<sequence>MKTRSQFLIGATRSGSGKTLLTLGLLAALARRGVNVQPFKCGPDFIDPTLHQLAAGRPSINLDLYMMGKECCRTSFHHYASESEAMVVEGVMGLFDGGEASSASLAALLDLPVLLVIDVRSAAESVAAVIKGFESFDPRVKICGVICNRIGSARHRKLIEDAVREHCESEVLGFFPRDIDFEMPSRHLGLHMGHEFTGSDARLDKLAAAVEEHIDLDRLLQFAARPVSETVLSTEPSVSQKKRRLAVARDEAFCFYYQENFDLFESCGFELVEFSPLHDTSLPANLDGIYLGGGYPELYGQKLSANVEMRRAIANFATNGGFVYGECGGFMYMTRDLTDGDGEVFPMAAIFPVSVRMKPRLSRLGYRTARIQNDCLLGRAGETVYGHEFHYSDIIARDPGLEYLYSTEDGGKEGCVSDNALGSYIHLHLARSRHCLLRLHEIINSN</sequence>
<evidence type="ECO:0000259" key="10">
    <source>
        <dbReference type="Pfam" id="PF07685"/>
    </source>
</evidence>
<keyword evidence="7 8" id="KW-0315">Glutamine amidotransferase</keyword>
<gene>
    <name evidence="8" type="primary">cbiA</name>
    <name evidence="11" type="ORF">SAMN02745220_03263</name>
</gene>
<feature type="active site" description="Nucleophile" evidence="8">
    <location>
        <position position="327"/>
    </location>
</feature>
<dbReference type="CDD" id="cd03130">
    <property type="entry name" value="GATase1_CobB"/>
    <property type="match status" value="1"/>
</dbReference>
<dbReference type="GO" id="GO:0005524">
    <property type="term" value="F:ATP binding"/>
    <property type="evidence" value="ECO:0007669"/>
    <property type="project" value="UniProtKB-UniRule"/>
</dbReference>
<dbReference type="PROSITE" id="PS51274">
    <property type="entry name" value="GATASE_COBBQ"/>
    <property type="match status" value="1"/>
</dbReference>
<comment type="cofactor">
    <cofactor evidence="1 8">
        <name>Mg(2+)</name>
        <dbReference type="ChEBI" id="CHEBI:18420"/>
    </cofactor>
</comment>
<evidence type="ECO:0000256" key="3">
    <source>
        <dbReference type="ARBA" id="ARBA00022598"/>
    </source>
</evidence>
<dbReference type="InterPro" id="IPR004484">
    <property type="entry name" value="CbiA/CobB_synth"/>
</dbReference>
<evidence type="ECO:0000313" key="11">
    <source>
        <dbReference type="EMBL" id="SHO50118.1"/>
    </source>
</evidence>
<keyword evidence="5 8" id="KW-0067">ATP-binding</keyword>
<dbReference type="NCBIfam" id="TIGR00379">
    <property type="entry name" value="cobB"/>
    <property type="match status" value="1"/>
</dbReference>
<dbReference type="InterPro" id="IPR002586">
    <property type="entry name" value="CobQ/CobB/MinD/ParA_Nub-bd_dom"/>
</dbReference>
<reference evidence="11 12" key="1">
    <citation type="submission" date="2016-12" db="EMBL/GenBank/DDBJ databases">
        <authorList>
            <person name="Song W.-J."/>
            <person name="Kurnit D.M."/>
        </authorList>
    </citation>
    <scope>NUCLEOTIDE SEQUENCE [LARGE SCALE GENOMIC DNA]</scope>
    <source>
        <strain evidence="11 12">DSM 18488</strain>
    </source>
</reference>
<keyword evidence="12" id="KW-1185">Reference proteome</keyword>
<dbReference type="NCBIfam" id="NF002204">
    <property type="entry name" value="PRK01077.1"/>
    <property type="match status" value="1"/>
</dbReference>
<dbReference type="GO" id="GO:0009236">
    <property type="term" value="P:cobalamin biosynthetic process"/>
    <property type="evidence" value="ECO:0007669"/>
    <property type="project" value="UniProtKB-UniRule"/>
</dbReference>
<dbReference type="Pfam" id="PF07685">
    <property type="entry name" value="GATase_3"/>
    <property type="match status" value="1"/>
</dbReference>
<evidence type="ECO:0000256" key="5">
    <source>
        <dbReference type="ARBA" id="ARBA00022840"/>
    </source>
</evidence>
<evidence type="ECO:0000256" key="8">
    <source>
        <dbReference type="HAMAP-Rule" id="MF_00027"/>
    </source>
</evidence>
<dbReference type="AlphaFoldDB" id="A0A1M7YC81"/>
<dbReference type="UniPathway" id="UPA00148">
    <property type="reaction ID" value="UER00231"/>
</dbReference>